<sequence length="527" mass="58756">MSPESAIHKDAIEQNQLPDETLPYELVRPACPSDTLHKVLNELGLFSNIIALASYHQPNDQPLNRTRLFQALQLVINQHPNLSNILVSQPSPDGRDSHQVWKARLKSIDLEKCVSFIDGYDDSESGLRGLLQKAHNTWFNTEDKTLPLWNLIVVNHTHVLFALHHSVADGIGGTAFHSALLAALNSVSKPSPASSVTPSPDNELPDDNIVIFSSQNRKASILRIILSCIYLLILRTLLPRKYWFFSSATYSMAVPPFTARGHAENRTKTKVQSLRLDHSILSKCLSACKKNNTTFTSLLATLIDVTLATDIYPNSKLRILATQVDCRRYAKQEDNIMNLASTISQTSFVSQYRKAGIAPISTNSSESSPLLGIKLIDCQLFWKLARKYNEWLKDGLSEPNGKTPIPVQDFMVMSSFRKEEEAFAKQILPSIGLTTERAWSLSNLGVFDGQVTEGEEVEGPWRIGNVEFSVASTKSCVGYMLYFGVVSLRRGDCVIHVTYNEGALEDEMVLRMLGSMEQRLGYLLESA</sequence>
<accession>A0A2J6RYI2</accession>
<dbReference type="SUPFAM" id="SSF52777">
    <property type="entry name" value="CoA-dependent acyltransferases"/>
    <property type="match status" value="1"/>
</dbReference>
<dbReference type="Pfam" id="PF07247">
    <property type="entry name" value="AATase"/>
    <property type="match status" value="1"/>
</dbReference>
<keyword evidence="2" id="KW-1185">Reference proteome</keyword>
<evidence type="ECO:0000313" key="2">
    <source>
        <dbReference type="Proteomes" id="UP000235786"/>
    </source>
</evidence>
<dbReference type="EMBL" id="KZ613942">
    <property type="protein sequence ID" value="PMD43567.1"/>
    <property type="molecule type" value="Genomic_DNA"/>
</dbReference>
<dbReference type="InterPro" id="IPR023213">
    <property type="entry name" value="CAT-like_dom_sf"/>
</dbReference>
<organism evidence="1 2">
    <name type="scientific">Hyaloscypha variabilis (strain UAMH 11265 / GT02V1 / F)</name>
    <name type="common">Meliniomyces variabilis</name>
    <dbReference type="NCBI Taxonomy" id="1149755"/>
    <lineage>
        <taxon>Eukaryota</taxon>
        <taxon>Fungi</taxon>
        <taxon>Dikarya</taxon>
        <taxon>Ascomycota</taxon>
        <taxon>Pezizomycotina</taxon>
        <taxon>Leotiomycetes</taxon>
        <taxon>Helotiales</taxon>
        <taxon>Hyaloscyphaceae</taxon>
        <taxon>Hyaloscypha</taxon>
        <taxon>Hyaloscypha variabilis</taxon>
    </lineage>
</organism>
<dbReference type="InterPro" id="IPR052058">
    <property type="entry name" value="Alcohol_O-acetyltransferase"/>
</dbReference>
<dbReference type="Gene3D" id="3.30.559.10">
    <property type="entry name" value="Chloramphenicol acetyltransferase-like domain"/>
    <property type="match status" value="1"/>
</dbReference>
<dbReference type="Proteomes" id="UP000235786">
    <property type="component" value="Unassembled WGS sequence"/>
</dbReference>
<dbReference type="PANTHER" id="PTHR28037">
    <property type="entry name" value="ALCOHOL O-ACETYLTRANSFERASE 1-RELATED"/>
    <property type="match status" value="1"/>
</dbReference>
<dbReference type="AlphaFoldDB" id="A0A2J6RYI2"/>
<evidence type="ECO:0000313" key="1">
    <source>
        <dbReference type="EMBL" id="PMD43567.1"/>
    </source>
</evidence>
<reference evidence="1 2" key="1">
    <citation type="submission" date="2016-04" db="EMBL/GenBank/DDBJ databases">
        <title>A degradative enzymes factory behind the ericoid mycorrhizal symbiosis.</title>
        <authorList>
            <consortium name="DOE Joint Genome Institute"/>
            <person name="Martino E."/>
            <person name="Morin E."/>
            <person name="Grelet G."/>
            <person name="Kuo A."/>
            <person name="Kohler A."/>
            <person name="Daghino S."/>
            <person name="Barry K."/>
            <person name="Choi C."/>
            <person name="Cichocki N."/>
            <person name="Clum A."/>
            <person name="Copeland A."/>
            <person name="Hainaut M."/>
            <person name="Haridas S."/>
            <person name="Labutti K."/>
            <person name="Lindquist E."/>
            <person name="Lipzen A."/>
            <person name="Khouja H.-R."/>
            <person name="Murat C."/>
            <person name="Ohm R."/>
            <person name="Olson A."/>
            <person name="Spatafora J."/>
            <person name="Veneault-Fourrey C."/>
            <person name="Henrissat B."/>
            <person name="Grigoriev I."/>
            <person name="Martin F."/>
            <person name="Perotto S."/>
        </authorList>
    </citation>
    <scope>NUCLEOTIDE SEQUENCE [LARGE SCALE GENOMIC DNA]</scope>
    <source>
        <strain evidence="1 2">F</strain>
    </source>
</reference>
<dbReference type="STRING" id="1149755.A0A2J6RYI2"/>
<name>A0A2J6RYI2_HYAVF</name>
<dbReference type="OrthoDB" id="2150604at2759"/>
<gene>
    <name evidence="1" type="ORF">L207DRAFT_631642</name>
</gene>
<evidence type="ECO:0008006" key="3">
    <source>
        <dbReference type="Google" id="ProtNLM"/>
    </source>
</evidence>
<dbReference type="InterPro" id="IPR010828">
    <property type="entry name" value="Atf2/Sli1-like"/>
</dbReference>
<proteinExistence type="predicted"/>
<dbReference type="PANTHER" id="PTHR28037:SF1">
    <property type="entry name" value="ALCOHOL O-ACETYLTRANSFERASE 1-RELATED"/>
    <property type="match status" value="1"/>
</dbReference>
<dbReference type="GO" id="GO:0008080">
    <property type="term" value="F:N-acetyltransferase activity"/>
    <property type="evidence" value="ECO:0007669"/>
    <property type="project" value="TreeGrafter"/>
</dbReference>
<protein>
    <recommendedName>
        <fullName evidence="3">Diacylglycerol O-acyltransferase</fullName>
    </recommendedName>
</protein>